<comment type="similarity">
    <text evidence="1">Belongs to the LysR transcriptional regulatory family.</text>
</comment>
<feature type="domain" description="HTH lysR-type" evidence="2">
    <location>
        <begin position="152"/>
        <end position="194"/>
    </location>
</feature>
<dbReference type="PROSITE" id="PS50931">
    <property type="entry name" value="HTH_LYSR"/>
    <property type="match status" value="1"/>
</dbReference>
<evidence type="ECO:0000313" key="4">
    <source>
        <dbReference type="Proteomes" id="UP000255168"/>
    </source>
</evidence>
<dbReference type="InterPro" id="IPR036390">
    <property type="entry name" value="WH_DNA-bd_sf"/>
</dbReference>
<sequence length="305" mass="34014">MRRRSTCGAPRTLRWRCSARARPRLRAFSAWARVTRQWRERWAARQPPCATICGRPTPSSVLQARCRWHGWYAARPPKPERASIGLRVRNAVADASQATRVMICWEPLRRRGWRRTNVPGERAIRPTWDLYLRYVPITLSNMTPSRLRVASLDGLLAFEAAARYGTFERAAEALCVTGSAVAKRVAAVEQMLGVSTGGQRRKDAVLPTPARPYLQQVIGPLRMLAAVPLHRPRDRRRQRLRVCSPPTFARQIIAPGACLSDRRAAARAGFVPIPSHRIAYPPHLAGGLISEAARSAGAMLINGEG</sequence>
<evidence type="ECO:0000256" key="1">
    <source>
        <dbReference type="ARBA" id="ARBA00009437"/>
    </source>
</evidence>
<dbReference type="GO" id="GO:0003700">
    <property type="term" value="F:DNA-binding transcription factor activity"/>
    <property type="evidence" value="ECO:0007669"/>
    <property type="project" value="InterPro"/>
</dbReference>
<evidence type="ECO:0000259" key="2">
    <source>
        <dbReference type="PROSITE" id="PS50931"/>
    </source>
</evidence>
<accession>A0A375H6X8</accession>
<dbReference type="Pfam" id="PF00126">
    <property type="entry name" value="HTH_1"/>
    <property type="match status" value="1"/>
</dbReference>
<reference evidence="3 4" key="1">
    <citation type="submission" date="2018-01" db="EMBL/GenBank/DDBJ databases">
        <authorList>
            <person name="Clerissi C."/>
        </authorList>
    </citation>
    <scope>NUCLEOTIDE SEQUENCE [LARGE SCALE GENOMIC DNA]</scope>
    <source>
        <strain evidence="3">Cupriavidus taiwanensis STM 6160</strain>
    </source>
</reference>
<dbReference type="PANTHER" id="PTHR30537">
    <property type="entry name" value="HTH-TYPE TRANSCRIPTIONAL REGULATOR"/>
    <property type="match status" value="1"/>
</dbReference>
<dbReference type="InterPro" id="IPR000847">
    <property type="entry name" value="LysR_HTH_N"/>
</dbReference>
<dbReference type="PANTHER" id="PTHR30537:SF79">
    <property type="entry name" value="TRANSCRIPTIONAL REGULATOR-RELATED"/>
    <property type="match status" value="1"/>
</dbReference>
<proteinExistence type="inferred from homology"/>
<dbReference type="GO" id="GO:0006351">
    <property type="term" value="P:DNA-templated transcription"/>
    <property type="evidence" value="ECO:0007669"/>
    <property type="project" value="TreeGrafter"/>
</dbReference>
<dbReference type="AlphaFoldDB" id="A0A375H6X8"/>
<organism evidence="3 4">
    <name type="scientific">Cupriavidus neocaledonicus</name>
    <dbReference type="NCBI Taxonomy" id="1040979"/>
    <lineage>
        <taxon>Bacteria</taxon>
        <taxon>Pseudomonadati</taxon>
        <taxon>Pseudomonadota</taxon>
        <taxon>Betaproteobacteria</taxon>
        <taxon>Burkholderiales</taxon>
        <taxon>Burkholderiaceae</taxon>
        <taxon>Cupriavidus</taxon>
    </lineage>
</organism>
<evidence type="ECO:0000313" key="3">
    <source>
        <dbReference type="EMBL" id="SPD46648.1"/>
    </source>
</evidence>
<dbReference type="Proteomes" id="UP000255168">
    <property type="component" value="Chromosome I"/>
</dbReference>
<dbReference type="GO" id="GO:0043565">
    <property type="term" value="F:sequence-specific DNA binding"/>
    <property type="evidence" value="ECO:0007669"/>
    <property type="project" value="TreeGrafter"/>
</dbReference>
<protein>
    <recommendedName>
        <fullName evidence="2">HTH lysR-type domain-containing protein</fullName>
    </recommendedName>
</protein>
<dbReference type="SUPFAM" id="SSF46785">
    <property type="entry name" value="Winged helix' DNA-binding domain"/>
    <property type="match status" value="1"/>
</dbReference>
<dbReference type="InterPro" id="IPR058163">
    <property type="entry name" value="LysR-type_TF_proteobact-type"/>
</dbReference>
<dbReference type="InterPro" id="IPR036388">
    <property type="entry name" value="WH-like_DNA-bd_sf"/>
</dbReference>
<name>A0A375H6X8_9BURK</name>
<gene>
    <name evidence="3" type="ORF">CBM2607_11588</name>
</gene>
<dbReference type="Gene3D" id="1.10.10.10">
    <property type="entry name" value="Winged helix-like DNA-binding domain superfamily/Winged helix DNA-binding domain"/>
    <property type="match status" value="1"/>
</dbReference>
<dbReference type="EMBL" id="LT984806">
    <property type="protein sequence ID" value="SPD46648.1"/>
    <property type="molecule type" value="Genomic_DNA"/>
</dbReference>